<feature type="domain" description="Nudix hydrolase" evidence="4">
    <location>
        <begin position="23"/>
        <end position="147"/>
    </location>
</feature>
<dbReference type="InterPro" id="IPR020084">
    <property type="entry name" value="NUDIX_hydrolase_CS"/>
</dbReference>
<protein>
    <submittedName>
        <fullName evidence="5">NUDIX domain-containing protein</fullName>
    </submittedName>
</protein>
<dbReference type="InterPro" id="IPR020476">
    <property type="entry name" value="Nudix_hydrolase"/>
</dbReference>
<gene>
    <name evidence="5" type="ORF">M2650_16070</name>
</gene>
<evidence type="ECO:0000313" key="6">
    <source>
        <dbReference type="Proteomes" id="UP001431217"/>
    </source>
</evidence>
<dbReference type="PRINTS" id="PR00502">
    <property type="entry name" value="NUDIXFAMILY"/>
</dbReference>
<sequence length="147" mass="15999">MVPIENERVERLLSVNEMGEAAAAVLPVAFPLVIGRSDLGYLLVHNAMRGVWELPGGFIDAGETARQCAARELEEESGQKVALLRWRAAIELDVKTKIIHGALYCADIATPTPFRSNSEIDSIGYWPASTLPMGVSAIDRALLAYYA</sequence>
<dbReference type="InterPro" id="IPR015797">
    <property type="entry name" value="NUDIX_hydrolase-like_dom_sf"/>
</dbReference>
<dbReference type="RefSeq" id="WP_249476229.1">
    <property type="nucleotide sequence ID" value="NZ_JAMBEP010000006.1"/>
</dbReference>
<comment type="cofactor">
    <cofactor evidence="1">
        <name>Mg(2+)</name>
        <dbReference type="ChEBI" id="CHEBI:18420"/>
    </cofactor>
</comment>
<dbReference type="Gene3D" id="3.90.79.10">
    <property type="entry name" value="Nucleoside Triphosphate Pyrophosphohydrolase"/>
    <property type="match status" value="1"/>
</dbReference>
<evidence type="ECO:0000256" key="2">
    <source>
        <dbReference type="ARBA" id="ARBA00022801"/>
    </source>
</evidence>
<keyword evidence="2 3" id="KW-0378">Hydrolase</keyword>
<evidence type="ECO:0000256" key="3">
    <source>
        <dbReference type="RuleBase" id="RU003476"/>
    </source>
</evidence>
<dbReference type="Proteomes" id="UP001431217">
    <property type="component" value="Unassembled WGS sequence"/>
</dbReference>
<dbReference type="PANTHER" id="PTHR43046">
    <property type="entry name" value="GDP-MANNOSE MANNOSYL HYDROLASE"/>
    <property type="match status" value="1"/>
</dbReference>
<dbReference type="InterPro" id="IPR000086">
    <property type="entry name" value="NUDIX_hydrolase_dom"/>
</dbReference>
<dbReference type="SUPFAM" id="SSF55811">
    <property type="entry name" value="Nudix"/>
    <property type="match status" value="1"/>
</dbReference>
<evidence type="ECO:0000256" key="1">
    <source>
        <dbReference type="ARBA" id="ARBA00001946"/>
    </source>
</evidence>
<name>A0ABT0MPC1_9GAMM</name>
<comment type="caution">
    <text evidence="5">The sequence shown here is derived from an EMBL/GenBank/DDBJ whole genome shotgun (WGS) entry which is preliminary data.</text>
</comment>
<accession>A0ABT0MPC1</accession>
<keyword evidence="6" id="KW-1185">Reference proteome</keyword>
<dbReference type="Pfam" id="PF00293">
    <property type="entry name" value="NUDIX"/>
    <property type="match status" value="1"/>
</dbReference>
<comment type="similarity">
    <text evidence="3">Belongs to the Nudix hydrolase family.</text>
</comment>
<dbReference type="PROSITE" id="PS51462">
    <property type="entry name" value="NUDIX"/>
    <property type="match status" value="1"/>
</dbReference>
<organism evidence="5 6">
    <name type="scientific">Luteimonas galliterrae</name>
    <dbReference type="NCBI Taxonomy" id="2940486"/>
    <lineage>
        <taxon>Bacteria</taxon>
        <taxon>Pseudomonadati</taxon>
        <taxon>Pseudomonadota</taxon>
        <taxon>Gammaproteobacteria</taxon>
        <taxon>Lysobacterales</taxon>
        <taxon>Lysobacteraceae</taxon>
        <taxon>Luteimonas</taxon>
    </lineage>
</organism>
<dbReference type="PROSITE" id="PS00893">
    <property type="entry name" value="NUDIX_BOX"/>
    <property type="match status" value="1"/>
</dbReference>
<evidence type="ECO:0000259" key="4">
    <source>
        <dbReference type="PROSITE" id="PS51462"/>
    </source>
</evidence>
<dbReference type="PANTHER" id="PTHR43046:SF14">
    <property type="entry name" value="MUTT_NUDIX FAMILY PROTEIN"/>
    <property type="match status" value="1"/>
</dbReference>
<reference evidence="5 6" key="1">
    <citation type="submission" date="2022-05" db="EMBL/GenBank/DDBJ databases">
        <title>Luteimonas sp. SX5, whole genome shotgun sequencing project.</title>
        <authorList>
            <person name="Zhao G."/>
            <person name="Shen L."/>
        </authorList>
    </citation>
    <scope>NUCLEOTIDE SEQUENCE [LARGE SCALE GENOMIC DNA]</scope>
    <source>
        <strain evidence="5 6">SX5</strain>
    </source>
</reference>
<proteinExistence type="inferred from homology"/>
<evidence type="ECO:0000313" key="5">
    <source>
        <dbReference type="EMBL" id="MCL1636139.1"/>
    </source>
</evidence>
<dbReference type="EMBL" id="JAMBEP010000006">
    <property type="protein sequence ID" value="MCL1636139.1"/>
    <property type="molecule type" value="Genomic_DNA"/>
</dbReference>